<organism evidence="1">
    <name type="scientific">Arundo donax</name>
    <name type="common">Giant reed</name>
    <name type="synonym">Donax arundinaceus</name>
    <dbReference type="NCBI Taxonomy" id="35708"/>
    <lineage>
        <taxon>Eukaryota</taxon>
        <taxon>Viridiplantae</taxon>
        <taxon>Streptophyta</taxon>
        <taxon>Embryophyta</taxon>
        <taxon>Tracheophyta</taxon>
        <taxon>Spermatophyta</taxon>
        <taxon>Magnoliopsida</taxon>
        <taxon>Liliopsida</taxon>
        <taxon>Poales</taxon>
        <taxon>Poaceae</taxon>
        <taxon>PACMAD clade</taxon>
        <taxon>Arundinoideae</taxon>
        <taxon>Arundineae</taxon>
        <taxon>Arundo</taxon>
    </lineage>
</organism>
<dbReference type="EMBL" id="GBRH01192058">
    <property type="protein sequence ID" value="JAE05838.1"/>
    <property type="molecule type" value="Transcribed_RNA"/>
</dbReference>
<protein>
    <submittedName>
        <fullName evidence="1">Uncharacterized protein</fullName>
    </submittedName>
</protein>
<evidence type="ECO:0000313" key="1">
    <source>
        <dbReference type="EMBL" id="JAE05838.1"/>
    </source>
</evidence>
<accession>A0A0A9U0Y9</accession>
<name>A0A0A9U0Y9_ARUDO</name>
<reference evidence="1" key="2">
    <citation type="journal article" date="2015" name="Data Brief">
        <title>Shoot transcriptome of the giant reed, Arundo donax.</title>
        <authorList>
            <person name="Barrero R.A."/>
            <person name="Guerrero F.D."/>
            <person name="Moolhuijzen P."/>
            <person name="Goolsby J.A."/>
            <person name="Tidwell J."/>
            <person name="Bellgard S.E."/>
            <person name="Bellgard M.I."/>
        </authorList>
    </citation>
    <scope>NUCLEOTIDE SEQUENCE</scope>
    <source>
        <tissue evidence="1">Shoot tissue taken approximately 20 cm above the soil surface</tissue>
    </source>
</reference>
<sequence length="41" mass="4278">MAEFMRSHAAPSGQVGSPLAPAGAEQTRLQLAPQKWGILAC</sequence>
<reference evidence="1" key="1">
    <citation type="submission" date="2014-09" db="EMBL/GenBank/DDBJ databases">
        <authorList>
            <person name="Magalhaes I.L.F."/>
            <person name="Oliveira U."/>
            <person name="Santos F.R."/>
            <person name="Vidigal T.H.D.A."/>
            <person name="Brescovit A.D."/>
            <person name="Santos A.J."/>
        </authorList>
    </citation>
    <scope>NUCLEOTIDE SEQUENCE</scope>
    <source>
        <tissue evidence="1">Shoot tissue taken approximately 20 cm above the soil surface</tissue>
    </source>
</reference>
<dbReference type="AlphaFoldDB" id="A0A0A9U0Y9"/>
<proteinExistence type="predicted"/>